<accession>X0S3P9</accession>
<organism evidence="2">
    <name type="scientific">marine sediment metagenome</name>
    <dbReference type="NCBI Taxonomy" id="412755"/>
    <lineage>
        <taxon>unclassified sequences</taxon>
        <taxon>metagenomes</taxon>
        <taxon>ecological metagenomes</taxon>
    </lineage>
</organism>
<protein>
    <submittedName>
        <fullName evidence="2">Uncharacterized protein</fullName>
    </submittedName>
</protein>
<evidence type="ECO:0000256" key="1">
    <source>
        <dbReference type="SAM" id="MobiDB-lite"/>
    </source>
</evidence>
<proteinExistence type="predicted"/>
<evidence type="ECO:0000313" key="2">
    <source>
        <dbReference type="EMBL" id="GAF75649.1"/>
    </source>
</evidence>
<dbReference type="EMBL" id="BARS01002973">
    <property type="protein sequence ID" value="GAF75649.1"/>
    <property type="molecule type" value="Genomic_DNA"/>
</dbReference>
<gene>
    <name evidence="2" type="ORF">S01H1_05717</name>
</gene>
<feature type="compositionally biased region" description="Acidic residues" evidence="1">
    <location>
        <begin position="95"/>
        <end position="122"/>
    </location>
</feature>
<feature type="region of interest" description="Disordered" evidence="1">
    <location>
        <begin position="87"/>
        <end position="122"/>
    </location>
</feature>
<dbReference type="AlphaFoldDB" id="X0S3P9"/>
<feature type="non-terminal residue" evidence="2">
    <location>
        <position position="1"/>
    </location>
</feature>
<reference evidence="2" key="1">
    <citation type="journal article" date="2014" name="Front. Microbiol.">
        <title>High frequency of phylogenetically diverse reductive dehalogenase-homologous genes in deep subseafloor sedimentary metagenomes.</title>
        <authorList>
            <person name="Kawai M."/>
            <person name="Futagami T."/>
            <person name="Toyoda A."/>
            <person name="Takaki Y."/>
            <person name="Nishi S."/>
            <person name="Hori S."/>
            <person name="Arai W."/>
            <person name="Tsubouchi T."/>
            <person name="Morono Y."/>
            <person name="Uchiyama I."/>
            <person name="Ito T."/>
            <person name="Fujiyama A."/>
            <person name="Inagaki F."/>
            <person name="Takami H."/>
        </authorList>
    </citation>
    <scope>NUCLEOTIDE SEQUENCE</scope>
    <source>
        <strain evidence="2">Expedition CK06-06</strain>
    </source>
</reference>
<sequence>GATALSLFHSPEHKAMLELGIPDPLNIEANDAEIMKGIISDKRTEFIQALGMITKHSDRKLIKEALTALDVLEAKYEEAAGKAAMAEMQATMLEGGDEETPNEDNEEVDDSETDQEEENTND</sequence>
<comment type="caution">
    <text evidence="2">The sequence shown here is derived from an EMBL/GenBank/DDBJ whole genome shotgun (WGS) entry which is preliminary data.</text>
</comment>
<name>X0S3P9_9ZZZZ</name>